<dbReference type="Gene3D" id="3.40.190.290">
    <property type="match status" value="1"/>
</dbReference>
<evidence type="ECO:0000256" key="4">
    <source>
        <dbReference type="ARBA" id="ARBA00023163"/>
    </source>
</evidence>
<keyword evidence="2" id="KW-0805">Transcription regulation</keyword>
<evidence type="ECO:0000256" key="1">
    <source>
        <dbReference type="ARBA" id="ARBA00009437"/>
    </source>
</evidence>
<protein>
    <submittedName>
        <fullName evidence="6">LysR family transcriptional regulator</fullName>
    </submittedName>
</protein>
<gene>
    <name evidence="6" type="ORF">N4261_07265</name>
</gene>
<feature type="domain" description="HTH lysR-type" evidence="5">
    <location>
        <begin position="1"/>
        <end position="61"/>
    </location>
</feature>
<evidence type="ECO:0000256" key="2">
    <source>
        <dbReference type="ARBA" id="ARBA00023015"/>
    </source>
</evidence>
<name>A0ABY6B6X5_9BURK</name>
<evidence type="ECO:0000259" key="5">
    <source>
        <dbReference type="PROSITE" id="PS50931"/>
    </source>
</evidence>
<evidence type="ECO:0000256" key="3">
    <source>
        <dbReference type="ARBA" id="ARBA00023125"/>
    </source>
</evidence>
<dbReference type="Gene3D" id="1.10.10.10">
    <property type="entry name" value="Winged helix-like DNA-binding domain superfamily/Winged helix DNA-binding domain"/>
    <property type="match status" value="1"/>
</dbReference>
<dbReference type="SUPFAM" id="SSF53850">
    <property type="entry name" value="Periplasmic binding protein-like II"/>
    <property type="match status" value="1"/>
</dbReference>
<comment type="similarity">
    <text evidence="1">Belongs to the LysR transcriptional regulatory family.</text>
</comment>
<reference evidence="6" key="1">
    <citation type="submission" date="2022-10" db="EMBL/GenBank/DDBJ databases">
        <title>Characterization and whole genome sequencing of a new Roseateles species, isolated from fresh water.</title>
        <authorList>
            <person name="Guliayeva D.Y."/>
            <person name="Akhremchuk A.E."/>
            <person name="Sikolenko M.A."/>
            <person name="Valentovich L.N."/>
            <person name="Sidarenka A.V."/>
        </authorList>
    </citation>
    <scope>NUCLEOTIDE SEQUENCE</scope>
    <source>
        <strain evidence="6">BIM B-1768</strain>
    </source>
</reference>
<dbReference type="InterPro" id="IPR036390">
    <property type="entry name" value="WH_DNA-bd_sf"/>
</dbReference>
<proteinExistence type="inferred from homology"/>
<organism evidence="6 7">
    <name type="scientific">Roseateles amylovorans</name>
    <dbReference type="NCBI Taxonomy" id="2978473"/>
    <lineage>
        <taxon>Bacteria</taxon>
        <taxon>Pseudomonadati</taxon>
        <taxon>Pseudomonadota</taxon>
        <taxon>Betaproteobacteria</taxon>
        <taxon>Burkholderiales</taxon>
        <taxon>Sphaerotilaceae</taxon>
        <taxon>Roseateles</taxon>
    </lineage>
</organism>
<sequence>MDIENTSELRLLIECARGGSLTAASKVMGITPAAASAMLKKLEARLGVRLVERSTRALRLTAAGERLRDYAQRALELLEEGVALVSDGGEAGDGGAKSRGAAALRGRIRISASSDLTRRVVLPLLDEFIDRHPGVELHLNVGDLLQDVVRDEVDLALRYGELADSRLVARRLYDGRRLLVASPDYLKRHGHPTHPDELTQHECIRFKIGDRLERDWRFWRQDALQAAPVEIAVSGRRSADDGGIAHQWALEGRGLTYKSELDVRGSLASGALVNVLPDWVGKPMPLHALMPSHRFLPQRVKSLVDHLADRLGRQPRRG</sequence>
<dbReference type="Pfam" id="PF03466">
    <property type="entry name" value="LysR_substrate"/>
    <property type="match status" value="1"/>
</dbReference>
<dbReference type="InterPro" id="IPR058163">
    <property type="entry name" value="LysR-type_TF_proteobact-type"/>
</dbReference>
<dbReference type="Pfam" id="PF00126">
    <property type="entry name" value="HTH_1"/>
    <property type="match status" value="1"/>
</dbReference>
<keyword evidence="7" id="KW-1185">Reference proteome</keyword>
<dbReference type="InterPro" id="IPR036388">
    <property type="entry name" value="WH-like_DNA-bd_sf"/>
</dbReference>
<dbReference type="PANTHER" id="PTHR30537">
    <property type="entry name" value="HTH-TYPE TRANSCRIPTIONAL REGULATOR"/>
    <property type="match status" value="1"/>
</dbReference>
<dbReference type="RefSeq" id="WP_261759521.1">
    <property type="nucleotide sequence ID" value="NZ_CP104562.2"/>
</dbReference>
<dbReference type="SUPFAM" id="SSF46785">
    <property type="entry name" value="Winged helix' DNA-binding domain"/>
    <property type="match status" value="1"/>
</dbReference>
<evidence type="ECO:0000313" key="7">
    <source>
        <dbReference type="Proteomes" id="UP001064933"/>
    </source>
</evidence>
<dbReference type="EMBL" id="CP104562">
    <property type="protein sequence ID" value="UXH79701.1"/>
    <property type="molecule type" value="Genomic_DNA"/>
</dbReference>
<keyword evidence="3" id="KW-0238">DNA-binding</keyword>
<evidence type="ECO:0000313" key="6">
    <source>
        <dbReference type="EMBL" id="UXH79701.1"/>
    </source>
</evidence>
<dbReference type="InterPro" id="IPR000847">
    <property type="entry name" value="LysR_HTH_N"/>
</dbReference>
<keyword evidence="4" id="KW-0804">Transcription</keyword>
<dbReference type="PROSITE" id="PS50931">
    <property type="entry name" value="HTH_LYSR"/>
    <property type="match status" value="1"/>
</dbReference>
<dbReference type="InterPro" id="IPR005119">
    <property type="entry name" value="LysR_subst-bd"/>
</dbReference>
<dbReference type="Proteomes" id="UP001064933">
    <property type="component" value="Chromosome"/>
</dbReference>
<dbReference type="CDD" id="cd08422">
    <property type="entry name" value="PBP2_CrgA_like"/>
    <property type="match status" value="1"/>
</dbReference>
<accession>A0ABY6B6X5</accession>
<dbReference type="PANTHER" id="PTHR30537:SF21">
    <property type="entry name" value="HTH-TYPE TRANSCRIPTIONAL REGULATOR SINR-RELATED"/>
    <property type="match status" value="1"/>
</dbReference>